<accession>A0A0P0CD87</accession>
<organism evidence="2 3">
    <name type="scientific">Rufibacter tibetensis</name>
    <dbReference type="NCBI Taxonomy" id="512763"/>
    <lineage>
        <taxon>Bacteria</taxon>
        <taxon>Pseudomonadati</taxon>
        <taxon>Bacteroidota</taxon>
        <taxon>Cytophagia</taxon>
        <taxon>Cytophagales</taxon>
        <taxon>Hymenobacteraceae</taxon>
        <taxon>Rufibacter</taxon>
    </lineage>
</organism>
<dbReference type="Gene3D" id="3.40.1360.10">
    <property type="match status" value="1"/>
</dbReference>
<evidence type="ECO:0000313" key="2">
    <source>
        <dbReference type="EMBL" id="ALJ01663.1"/>
    </source>
</evidence>
<sequence>MERKALENDPQELERFKQDIDLVAYAQSQGYQLKSQGKRGDWHHLVHDGEHLIISRKNHKQVYLNPGDDRDRGTIIDFVKTRENMNLGEVRLHLREYLNGNPSPPQLPVGDTGPISSGAGSSQGKGKEGPDDEEIRRTRLISEVLGVRRELSDRSYLHSRGITDATIDNPAFQGRVFTSQQNGHRNTAFPLYNEKGLASVEQKNKDFKSLLELPKDGIWVSHPTQGKGTPIERLVVTESAIDAMSYHQLKHDGKNTMYIATAGTVTERQTELIQRIIDKQVPREIVLADDRDAAGRRYNINYLNDLQMARSFRPLADQEAYGEAARPISWHATLGRYHTNLRVDFHHASAQEGEKIVQPLLRQAAHLNSSQEEPSIEVTIQRSTEKDTVVKLSAARADTAQLEILSQELYRQREKLRPETERQPANFIRVDYPLSKDFNRDLELTLQGLTPEQIRQQARLEETERHLRERQPGEAGQERLPAGTSPAVSPQKQMEKEAGTEKQAMVQVKEIDRGHGAKGRAEAVRDTLERSGAMVGDIHSIRQEGARFSEMSVRYRTNQEEIGKISRALDAVGNQKGNSVLEHPSDRAERRDLAGKARVDRVAQQEIAR</sequence>
<feature type="compositionally biased region" description="Basic and acidic residues" evidence="1">
    <location>
        <begin position="458"/>
        <end position="472"/>
    </location>
</feature>
<name>A0A0P0CD87_9BACT</name>
<dbReference type="AlphaFoldDB" id="A0A0P0CD87"/>
<protein>
    <recommendedName>
        <fullName evidence="4">Toprim domain-containing protein</fullName>
    </recommendedName>
</protein>
<evidence type="ECO:0008006" key="4">
    <source>
        <dbReference type="Google" id="ProtNLM"/>
    </source>
</evidence>
<dbReference type="SUPFAM" id="SSF56731">
    <property type="entry name" value="DNA primase core"/>
    <property type="match status" value="1"/>
</dbReference>
<feature type="compositionally biased region" description="Basic and acidic residues" evidence="1">
    <location>
        <begin position="583"/>
        <end position="609"/>
    </location>
</feature>
<dbReference type="KEGG" id="rti:DC20_21635"/>
<feature type="region of interest" description="Disordered" evidence="1">
    <location>
        <begin position="97"/>
        <end position="136"/>
    </location>
</feature>
<dbReference type="PATRIC" id="fig|512763.3.peg.4758"/>
<proteinExistence type="predicted"/>
<dbReference type="SUPFAM" id="SSF57783">
    <property type="entry name" value="Zinc beta-ribbon"/>
    <property type="match status" value="1"/>
</dbReference>
<keyword evidence="3" id="KW-1185">Reference proteome</keyword>
<feature type="compositionally biased region" description="Basic and acidic residues" evidence="1">
    <location>
        <begin position="125"/>
        <end position="136"/>
    </location>
</feature>
<evidence type="ECO:0000313" key="3">
    <source>
        <dbReference type="Proteomes" id="UP000061382"/>
    </source>
</evidence>
<evidence type="ECO:0000256" key="1">
    <source>
        <dbReference type="SAM" id="MobiDB-lite"/>
    </source>
</evidence>
<feature type="region of interest" description="Disordered" evidence="1">
    <location>
        <begin position="575"/>
        <end position="609"/>
    </location>
</feature>
<keyword evidence="2" id="KW-0614">Plasmid</keyword>
<dbReference type="Pfam" id="PF13155">
    <property type="entry name" value="Toprim_2"/>
    <property type="match status" value="1"/>
</dbReference>
<gene>
    <name evidence="2" type="ORF">DC20_21635</name>
</gene>
<geneLocation type="plasmid" evidence="2 3">
    <name>1</name>
</geneLocation>
<dbReference type="Proteomes" id="UP000061382">
    <property type="component" value="Plasmid 1"/>
</dbReference>
<reference evidence="2 3" key="1">
    <citation type="submission" date="2015-08" db="EMBL/GenBank/DDBJ databases">
        <title>Complete genome sequence of Rufibacter tibetensis strain 1351t, a radiation-resistant bacterium from tibet plateau.</title>
        <authorList>
            <person name="Dai J."/>
        </authorList>
    </citation>
    <scope>NUCLEOTIDE SEQUENCE [LARGE SCALE GENOMIC DNA]</scope>
    <source>
        <strain evidence="2 3">1351</strain>
        <plasmid evidence="2 3">1</plasmid>
    </source>
</reference>
<dbReference type="EMBL" id="CP012644">
    <property type="protein sequence ID" value="ALJ01663.1"/>
    <property type="molecule type" value="Genomic_DNA"/>
</dbReference>
<feature type="region of interest" description="Disordered" evidence="1">
    <location>
        <begin position="458"/>
        <end position="503"/>
    </location>
</feature>